<reference evidence="4 5" key="1">
    <citation type="submission" date="2019-11" db="EMBL/GenBank/DDBJ databases">
        <title>Comparative genomics of hydrocarbon-degrading Desulfosarcina strains.</title>
        <authorList>
            <person name="Watanabe M."/>
            <person name="Kojima H."/>
            <person name="Fukui M."/>
        </authorList>
    </citation>
    <scope>NUCLEOTIDE SEQUENCE [LARGE SCALE GENOMIC DNA]</scope>
    <source>
        <strain evidence="4 5">PL12</strain>
    </source>
</reference>
<dbReference type="KEGG" id="dalk:DSCA_11010"/>
<gene>
    <name evidence="4" type="ORF">DSCA_11010</name>
</gene>
<dbReference type="Pfam" id="PF00072">
    <property type="entry name" value="Response_reg"/>
    <property type="match status" value="1"/>
</dbReference>
<dbReference type="Gene3D" id="3.40.50.2300">
    <property type="match status" value="1"/>
</dbReference>
<name>A0A5K7YK61_9BACT</name>
<dbReference type="InterPro" id="IPR001789">
    <property type="entry name" value="Sig_transdc_resp-reg_receiver"/>
</dbReference>
<feature type="modified residue" description="4-aspartylphosphate" evidence="2">
    <location>
        <position position="53"/>
    </location>
</feature>
<dbReference type="OrthoDB" id="9786548at2"/>
<dbReference type="PANTHER" id="PTHR44591">
    <property type="entry name" value="STRESS RESPONSE REGULATOR PROTEIN 1"/>
    <property type="match status" value="1"/>
</dbReference>
<keyword evidence="5" id="KW-1185">Reference proteome</keyword>
<dbReference type="EMBL" id="AP021874">
    <property type="protein sequence ID" value="BBO67171.1"/>
    <property type="molecule type" value="Genomic_DNA"/>
</dbReference>
<evidence type="ECO:0000259" key="3">
    <source>
        <dbReference type="PROSITE" id="PS50110"/>
    </source>
</evidence>
<sequence>MAYKILTVDDSKTIRMIVKKAFKPYNCELYEGENGVEGLAIAAKEMPDLIILDITMPVMTGIEMLGKLKAEGDLKDIPVIMLTAESGKENVMQIVKMGVKDYIVKPFKGEQLIERAKNILKLRPVE</sequence>
<accession>A0A5K7YK61</accession>
<dbReference type="SUPFAM" id="SSF52172">
    <property type="entry name" value="CheY-like"/>
    <property type="match status" value="1"/>
</dbReference>
<dbReference type="Proteomes" id="UP000427906">
    <property type="component" value="Chromosome"/>
</dbReference>
<evidence type="ECO:0000256" key="1">
    <source>
        <dbReference type="ARBA" id="ARBA00022553"/>
    </source>
</evidence>
<feature type="domain" description="Response regulatory" evidence="3">
    <location>
        <begin position="4"/>
        <end position="120"/>
    </location>
</feature>
<dbReference type="InterPro" id="IPR050595">
    <property type="entry name" value="Bact_response_regulator"/>
</dbReference>
<evidence type="ECO:0000313" key="4">
    <source>
        <dbReference type="EMBL" id="BBO67171.1"/>
    </source>
</evidence>
<evidence type="ECO:0000256" key="2">
    <source>
        <dbReference type="PROSITE-ProRule" id="PRU00169"/>
    </source>
</evidence>
<evidence type="ECO:0000313" key="5">
    <source>
        <dbReference type="Proteomes" id="UP000427906"/>
    </source>
</evidence>
<organism evidence="4 5">
    <name type="scientific">Desulfosarcina alkanivorans</name>
    <dbReference type="NCBI Taxonomy" id="571177"/>
    <lineage>
        <taxon>Bacteria</taxon>
        <taxon>Pseudomonadati</taxon>
        <taxon>Thermodesulfobacteriota</taxon>
        <taxon>Desulfobacteria</taxon>
        <taxon>Desulfobacterales</taxon>
        <taxon>Desulfosarcinaceae</taxon>
        <taxon>Desulfosarcina</taxon>
    </lineage>
</organism>
<keyword evidence="1 2" id="KW-0597">Phosphoprotein</keyword>
<dbReference type="PROSITE" id="PS50110">
    <property type="entry name" value="RESPONSE_REGULATORY"/>
    <property type="match status" value="1"/>
</dbReference>
<dbReference type="SMART" id="SM00448">
    <property type="entry name" value="REC"/>
    <property type="match status" value="1"/>
</dbReference>
<dbReference type="RefSeq" id="WP_155315456.1">
    <property type="nucleotide sequence ID" value="NZ_AP021874.1"/>
</dbReference>
<protein>
    <submittedName>
        <fullName evidence="4">Two-component system response regulator</fullName>
    </submittedName>
</protein>
<dbReference type="AlphaFoldDB" id="A0A5K7YK61"/>
<dbReference type="PANTHER" id="PTHR44591:SF3">
    <property type="entry name" value="RESPONSE REGULATORY DOMAIN-CONTAINING PROTEIN"/>
    <property type="match status" value="1"/>
</dbReference>
<dbReference type="InterPro" id="IPR011006">
    <property type="entry name" value="CheY-like_superfamily"/>
</dbReference>
<dbReference type="GO" id="GO:0000160">
    <property type="term" value="P:phosphorelay signal transduction system"/>
    <property type="evidence" value="ECO:0007669"/>
    <property type="project" value="InterPro"/>
</dbReference>
<proteinExistence type="predicted"/>